<protein>
    <recommendedName>
        <fullName evidence="3">DUF2190 family protein</fullName>
    </recommendedName>
</protein>
<dbReference type="RefSeq" id="WP_103240124.1">
    <property type="nucleotide sequence ID" value="NZ_JANJZD010000012.1"/>
</dbReference>
<evidence type="ECO:0000313" key="2">
    <source>
        <dbReference type="Proteomes" id="UP000236311"/>
    </source>
</evidence>
<gene>
    <name evidence="1" type="ORF">AMURIS_02783</name>
</gene>
<name>A0A2K4ZHW5_9FIRM</name>
<accession>A0A2K4ZHW5</accession>
<proteinExistence type="predicted"/>
<organism evidence="1 2">
    <name type="scientific">Acetatifactor muris</name>
    <dbReference type="NCBI Taxonomy" id="879566"/>
    <lineage>
        <taxon>Bacteria</taxon>
        <taxon>Bacillati</taxon>
        <taxon>Bacillota</taxon>
        <taxon>Clostridia</taxon>
        <taxon>Lachnospirales</taxon>
        <taxon>Lachnospiraceae</taxon>
        <taxon>Acetatifactor</taxon>
    </lineage>
</organism>
<evidence type="ECO:0008006" key="3">
    <source>
        <dbReference type="Google" id="ProtNLM"/>
    </source>
</evidence>
<dbReference type="InterPro" id="IPR011231">
    <property type="entry name" value="Phage_VT1-Sakai_H0018"/>
</dbReference>
<evidence type="ECO:0000313" key="1">
    <source>
        <dbReference type="EMBL" id="SOY30060.1"/>
    </source>
</evidence>
<dbReference type="PIRSF" id="PIRSF030771">
    <property type="entry name" value="UCP030771"/>
    <property type="match status" value="1"/>
</dbReference>
<dbReference type="Pfam" id="PF09956">
    <property type="entry name" value="Phage_cement_2"/>
    <property type="match status" value="1"/>
</dbReference>
<dbReference type="AlphaFoldDB" id="A0A2K4ZHW5"/>
<dbReference type="Proteomes" id="UP000236311">
    <property type="component" value="Unassembled WGS sequence"/>
</dbReference>
<dbReference type="EMBL" id="OFSM01000013">
    <property type="protein sequence ID" value="SOY30060.1"/>
    <property type="molecule type" value="Genomic_DNA"/>
</dbReference>
<sequence length="110" mass="11348">MSKAAYWQRGETLDYKNNTDTKIEANTVISFGSHIGVAGTDILPGELGSLVVTGVFEIDKTATGAIEMGTEVYFDGTGITDTKGDDTPLAGYAAQAAAASDTVILVKLGG</sequence>
<reference evidence="1 2" key="1">
    <citation type="submission" date="2018-01" db="EMBL/GenBank/DDBJ databases">
        <authorList>
            <person name="Gaut B.S."/>
            <person name="Morton B.R."/>
            <person name="Clegg M.T."/>
            <person name="Duvall M.R."/>
        </authorList>
    </citation>
    <scope>NUCLEOTIDE SEQUENCE [LARGE SCALE GENOMIC DNA]</scope>
    <source>
        <strain evidence="1">GP69</strain>
    </source>
</reference>
<dbReference type="OrthoDB" id="1682205at2"/>
<keyword evidence="2" id="KW-1185">Reference proteome</keyword>